<protein>
    <submittedName>
        <fullName evidence="6">Cadherin domain-containing protein</fullName>
    </submittedName>
</protein>
<proteinExistence type="predicted"/>
<dbReference type="Proteomes" id="UP000038040">
    <property type="component" value="Unplaced"/>
</dbReference>
<dbReference type="CDD" id="cd11304">
    <property type="entry name" value="Cadherin_repeat"/>
    <property type="match status" value="1"/>
</dbReference>
<reference evidence="3 5" key="2">
    <citation type="submission" date="2018-11" db="EMBL/GenBank/DDBJ databases">
        <authorList>
            <consortium name="Pathogen Informatics"/>
        </authorList>
    </citation>
    <scope>NUCLEOTIDE SEQUENCE [LARGE SCALE GENOMIC DNA]</scope>
</reference>
<feature type="domain" description="Cadherin" evidence="2">
    <location>
        <begin position="594"/>
        <end position="688"/>
    </location>
</feature>
<dbReference type="EMBL" id="UYYG01000090">
    <property type="protein sequence ID" value="VDN52964.1"/>
    <property type="molecule type" value="Genomic_DNA"/>
</dbReference>
<accession>A0A0N4UMV2</accession>
<evidence type="ECO:0000259" key="2">
    <source>
        <dbReference type="PROSITE" id="PS50268"/>
    </source>
</evidence>
<evidence type="ECO:0000313" key="5">
    <source>
        <dbReference type="Proteomes" id="UP000274756"/>
    </source>
</evidence>
<organism evidence="4 6">
    <name type="scientific">Dracunculus medinensis</name>
    <name type="common">Guinea worm</name>
    <dbReference type="NCBI Taxonomy" id="318479"/>
    <lineage>
        <taxon>Eukaryota</taxon>
        <taxon>Metazoa</taxon>
        <taxon>Ecdysozoa</taxon>
        <taxon>Nematoda</taxon>
        <taxon>Chromadorea</taxon>
        <taxon>Rhabditida</taxon>
        <taxon>Spirurina</taxon>
        <taxon>Dracunculoidea</taxon>
        <taxon>Dracunculidae</taxon>
        <taxon>Dracunculus</taxon>
    </lineage>
</organism>
<dbReference type="STRING" id="318479.A0A0N4UMV2"/>
<dbReference type="Gene3D" id="2.60.40.60">
    <property type="entry name" value="Cadherins"/>
    <property type="match status" value="1"/>
</dbReference>
<dbReference type="GO" id="GO:0005509">
    <property type="term" value="F:calcium ion binding"/>
    <property type="evidence" value="ECO:0007669"/>
    <property type="project" value="UniProtKB-UniRule"/>
</dbReference>
<dbReference type="Proteomes" id="UP000274756">
    <property type="component" value="Unassembled WGS sequence"/>
</dbReference>
<evidence type="ECO:0000313" key="6">
    <source>
        <dbReference type="WBParaSite" id="DME_0000920001-mRNA-1"/>
    </source>
</evidence>
<dbReference type="OrthoDB" id="5790562at2759"/>
<sequence length="1056" mass="117143">MIKARIPVSIKILLIIEVPHRSYVITIILPNEYFDEIISKEWYDDFFKVIADYSESGLYITEREQKILKGDGFLLSNTWNETVKKWYSLGTDPLSNAQDSLPGITYTDVRELIITSDRLKSLTRQHGASNPFTLLHDYMVKLLSTAESNFPTASADSSQSATDICAIAYTLISPAKPNENDEFSVTVKILNKEMMPLMNLRLSFEMLKNRPDTQPIQFRIGPLVFNGIHSLDGSSILLPNSSLTAKWIVKSVQSSRLTRIAYYQAIVILKFDHGRQQSMQRIDTQIVPIYPRPSLKLYYFLTSSLYTTFQRGNEVKRPFNAMIAFMNAGLVFLHHLGLMNMEMKVTIIAANNSKIALPYQINSISNGGSNFLNLHYEIEEITSGQTSYIYYMFEKKKMEKIQELKLSISMDGEILTLEDSRAFLIQQFISSEFMLVSQISLPHSLYLFNMVSSTLRVLSPLKISEKSESNGSSDGKPFFRQVVAYLPTSPRSKDASLYGKVKYPEGLPASFKVLRVDQISVDGVARQKLVGMDSIWSIRNAENHVHFIDENPPEIKDNVFYEIIYGNPEDFLLPSFEFPVYNVPLLNENWPQVGSIVLKLSASSPANSNLSYGLYALGLAAQLFAIKPKTGEIVLVKELPKDGESFCLTGLATDDEGRNESILIIISPDDVAENCKKYENLDRLNPLIYNHSLLNEEASKIQRKYDRDGGAFTNGSQRMGKELFTDKKKIEKTNFGYGPSKEITAINRSGMVESFKNTTIFLIAPPTFTGIDLQDKPGLNFSVSDTTLTAYSTIGHVDVNGPKTSNLSSQSNATPERKFAVILPTDNIFAKTSVVKNISPSIHMISPDNTLPTLKNFFSNKEINLSESASAASGLNFSGLSTWPDVISSDQALVLENSSVSTEESFGNDAISFKKPALLESTSDVTAVEIEQKTLAKASASYDISLLNGASTFSMVATQSVDKLVGSTGFLGNDESTTIVNGVGRNIPINGNLLQPISSVTFPGSSKIPVEPFLTDANHNSKSIEILSNMACRLRGTKSIWGIICDLSKTAKNSSS</sequence>
<gene>
    <name evidence="3" type="ORF">DME_LOCUS2937</name>
</gene>
<dbReference type="WBParaSite" id="DME_0000920001-mRNA-1">
    <property type="protein sequence ID" value="DME_0000920001-mRNA-1"/>
    <property type="gene ID" value="DME_0000920001"/>
</dbReference>
<evidence type="ECO:0000313" key="3">
    <source>
        <dbReference type="EMBL" id="VDN52964.1"/>
    </source>
</evidence>
<dbReference type="InterPro" id="IPR002126">
    <property type="entry name" value="Cadherin-like_dom"/>
</dbReference>
<dbReference type="AlphaFoldDB" id="A0A0N4UMV2"/>
<name>A0A0N4UMV2_DRAME</name>
<reference evidence="6" key="1">
    <citation type="submission" date="2017-02" db="UniProtKB">
        <authorList>
            <consortium name="WormBaseParasite"/>
        </authorList>
    </citation>
    <scope>IDENTIFICATION</scope>
</reference>
<dbReference type="GO" id="GO:0007156">
    <property type="term" value="P:homophilic cell adhesion via plasma membrane adhesion molecules"/>
    <property type="evidence" value="ECO:0007669"/>
    <property type="project" value="InterPro"/>
</dbReference>
<dbReference type="PROSITE" id="PS50268">
    <property type="entry name" value="CADHERIN_2"/>
    <property type="match status" value="1"/>
</dbReference>
<dbReference type="GO" id="GO:0016020">
    <property type="term" value="C:membrane"/>
    <property type="evidence" value="ECO:0007669"/>
    <property type="project" value="InterPro"/>
</dbReference>
<keyword evidence="5" id="KW-1185">Reference proteome</keyword>
<keyword evidence="1" id="KW-0106">Calcium</keyword>
<evidence type="ECO:0000313" key="4">
    <source>
        <dbReference type="Proteomes" id="UP000038040"/>
    </source>
</evidence>
<evidence type="ECO:0000256" key="1">
    <source>
        <dbReference type="PROSITE-ProRule" id="PRU00043"/>
    </source>
</evidence>